<keyword evidence="1" id="KW-0479">Metal-binding</keyword>
<keyword evidence="3" id="KW-0812">Transmembrane</keyword>
<keyword evidence="3" id="KW-0472">Membrane</keyword>
<feature type="transmembrane region" description="Helical" evidence="3">
    <location>
        <begin position="137"/>
        <end position="157"/>
    </location>
</feature>
<dbReference type="InterPro" id="IPR029052">
    <property type="entry name" value="Metallo-depent_PP-like"/>
</dbReference>
<dbReference type="RefSeq" id="WP_341837566.1">
    <property type="nucleotide sequence ID" value="NZ_CP149822.1"/>
</dbReference>
<evidence type="ECO:0000259" key="4">
    <source>
        <dbReference type="Pfam" id="PF00149"/>
    </source>
</evidence>
<dbReference type="Proteomes" id="UP001485459">
    <property type="component" value="Chromosome"/>
</dbReference>
<feature type="transmembrane region" description="Helical" evidence="3">
    <location>
        <begin position="74"/>
        <end position="96"/>
    </location>
</feature>
<feature type="domain" description="Calcineurin-like phosphoesterase" evidence="4">
    <location>
        <begin position="182"/>
        <end position="370"/>
    </location>
</feature>
<dbReference type="SUPFAM" id="SSF56300">
    <property type="entry name" value="Metallo-dependent phosphatases"/>
    <property type="match status" value="1"/>
</dbReference>
<keyword evidence="6" id="KW-1185">Reference proteome</keyword>
<dbReference type="PANTHER" id="PTHR31302:SF31">
    <property type="entry name" value="PHOSPHODIESTERASE YAEI"/>
    <property type="match status" value="1"/>
</dbReference>
<reference evidence="6" key="1">
    <citation type="submission" date="2024-03" db="EMBL/GenBank/DDBJ databases">
        <title>Chitinophaga horti sp. nov., isolated from garden soil.</title>
        <authorList>
            <person name="Lee D.S."/>
            <person name="Han D.M."/>
            <person name="Baek J.H."/>
            <person name="Choi D.G."/>
            <person name="Jeon J.H."/>
            <person name="Jeon C.O."/>
        </authorList>
    </citation>
    <scope>NUCLEOTIDE SEQUENCE [LARGE SCALE GENOMIC DNA]</scope>
    <source>
        <strain evidence="6">GPA1</strain>
    </source>
</reference>
<organism evidence="5 6">
    <name type="scientific">Chitinophaga pollutisoli</name>
    <dbReference type="NCBI Taxonomy" id="3133966"/>
    <lineage>
        <taxon>Bacteria</taxon>
        <taxon>Pseudomonadati</taxon>
        <taxon>Bacteroidota</taxon>
        <taxon>Chitinophagia</taxon>
        <taxon>Chitinophagales</taxon>
        <taxon>Chitinophagaceae</taxon>
        <taxon>Chitinophaga</taxon>
    </lineage>
</organism>
<keyword evidence="2" id="KW-0378">Hydrolase</keyword>
<feature type="transmembrane region" description="Helical" evidence="3">
    <location>
        <begin position="40"/>
        <end position="62"/>
    </location>
</feature>
<dbReference type="EMBL" id="CP149822">
    <property type="protein sequence ID" value="WZN42736.1"/>
    <property type="molecule type" value="Genomic_DNA"/>
</dbReference>
<dbReference type="Gene3D" id="3.60.21.10">
    <property type="match status" value="1"/>
</dbReference>
<sequence length="430" mass="48842">MRAGPNLLSTILLVIIMLALDAYVFYALRALMANAAPKLRMVVFTLFWVLSAIVMASIVFYGKIPWAKFMQARAYYLTFAFSFSFSKLMVVLFLLIDDGRRAVMWVVEKVRSAPAVAAAVAQQDGNREADGMTRSRFLLKSGFLLGGTLMGTLLYGLSNKYNYHVRKLRLAYPNLPAAFKGLKIVQLSDIHSGSFNDKEAVKRGVELIRAQKPDLVLFTGDLVNDRSIEMEDYLDVFDKIEAPLGVYSTLGNHDYGDYYPWPDYDNNRRSRLKAQNLEALKGMHAKMGWRLLMNENQILEKDGQQIALLGVENWSMNPRFPRLGDMKAAYAGTEQVPFKILLSHDPTHWDGQIRSEYPDVDLMLAGHTHGMQFGVEIPFFKWSPAQYIYRQWAGLYEEGKQRLYVNRGFGFLGYPGRVGILPEITVIELV</sequence>
<feature type="transmembrane region" description="Helical" evidence="3">
    <location>
        <begin position="6"/>
        <end position="28"/>
    </location>
</feature>
<evidence type="ECO:0000313" key="5">
    <source>
        <dbReference type="EMBL" id="WZN42736.1"/>
    </source>
</evidence>
<keyword evidence="3" id="KW-1133">Transmembrane helix</keyword>
<evidence type="ECO:0000256" key="1">
    <source>
        <dbReference type="ARBA" id="ARBA00022723"/>
    </source>
</evidence>
<proteinExistence type="predicted"/>
<dbReference type="Pfam" id="PF00149">
    <property type="entry name" value="Metallophos"/>
    <property type="match status" value="1"/>
</dbReference>
<evidence type="ECO:0000256" key="3">
    <source>
        <dbReference type="SAM" id="Phobius"/>
    </source>
</evidence>
<evidence type="ECO:0000313" key="6">
    <source>
        <dbReference type="Proteomes" id="UP001485459"/>
    </source>
</evidence>
<gene>
    <name evidence="5" type="ORF">WJU16_06770</name>
</gene>
<name>A0ABZ2YSG5_9BACT</name>
<accession>A0ABZ2YSG5</accession>
<dbReference type="PANTHER" id="PTHR31302">
    <property type="entry name" value="TRANSMEMBRANE PROTEIN WITH METALLOPHOSPHOESTERASE DOMAIN-RELATED"/>
    <property type="match status" value="1"/>
</dbReference>
<dbReference type="InterPro" id="IPR004843">
    <property type="entry name" value="Calcineurin-like_PHP"/>
</dbReference>
<protein>
    <submittedName>
        <fullName evidence="5">Metallophosphoesterase</fullName>
    </submittedName>
</protein>
<evidence type="ECO:0000256" key="2">
    <source>
        <dbReference type="ARBA" id="ARBA00022801"/>
    </source>
</evidence>
<dbReference type="CDD" id="cd07385">
    <property type="entry name" value="MPP_YkuE_C"/>
    <property type="match status" value="1"/>
</dbReference>
<dbReference type="InterPro" id="IPR051158">
    <property type="entry name" value="Metallophosphoesterase_sf"/>
</dbReference>